<dbReference type="InterPro" id="IPR025404">
    <property type="entry name" value="DUF4130"/>
</dbReference>
<reference evidence="3 4" key="1">
    <citation type="submission" date="2024-07" db="EMBL/GenBank/DDBJ databases">
        <authorList>
            <person name="Ren Q."/>
        </authorList>
    </citation>
    <scope>NUCLEOTIDE SEQUENCE [LARGE SCALE GENOMIC DNA]</scope>
    <source>
        <strain evidence="3 4">REN37</strain>
    </source>
</reference>
<dbReference type="EMBL" id="JBGCUO010000001">
    <property type="protein sequence ID" value="MEY1661330.1"/>
    <property type="molecule type" value="Genomic_DNA"/>
</dbReference>
<feature type="domain" description="DUF4130" evidence="2">
    <location>
        <begin position="75"/>
        <end position="237"/>
    </location>
</feature>
<evidence type="ECO:0000313" key="3">
    <source>
        <dbReference type="EMBL" id="MEY1661330.1"/>
    </source>
</evidence>
<name>A0ABV4AFC0_9GAMM</name>
<dbReference type="Pfam" id="PF13566">
    <property type="entry name" value="DUF4130"/>
    <property type="match status" value="1"/>
</dbReference>
<feature type="region of interest" description="Disordered" evidence="1">
    <location>
        <begin position="249"/>
        <end position="291"/>
    </location>
</feature>
<dbReference type="RefSeq" id="WP_369454588.1">
    <property type="nucleotide sequence ID" value="NZ_JBGCUO010000001.1"/>
</dbReference>
<evidence type="ECO:0000313" key="4">
    <source>
        <dbReference type="Proteomes" id="UP001562065"/>
    </source>
</evidence>
<sequence length="291" mass="32557">MSWTGHAADFNAWRDQARALYRAQLPPHQVHWDDAAQPSLLSDGGNLPAPVRAGPRVPKTLLAQLERAAACRIEQRWNLLYRVLWRVAEGDRSAMLAGDADGSQLVQRLTAVRREVHHMHAFVRFQPAPDGLPLDLIGWHQPRHQILRWVGDHFHGRLGRRRWLLATPDDGALHGDGEQVHWLAQCPPDWASAARGAAGEGDPMWERYFSSTFNPNRLNPQAQLRHMPRRFLAALPEGALSARLIQATRRGAAPEVVRSGAPLRIKSAPPAEAEPAEPHRDNQAGRADKDR</sequence>
<evidence type="ECO:0000256" key="1">
    <source>
        <dbReference type="SAM" id="MobiDB-lite"/>
    </source>
</evidence>
<protein>
    <submittedName>
        <fullName evidence="3">TIGR03915 family putative DNA repair protein</fullName>
    </submittedName>
</protein>
<accession>A0ABV4AFC0</accession>
<gene>
    <name evidence="3" type="ORF">AB5I84_04120</name>
</gene>
<evidence type="ECO:0000259" key="2">
    <source>
        <dbReference type="Pfam" id="PF13566"/>
    </source>
</evidence>
<dbReference type="NCBIfam" id="TIGR03915">
    <property type="entry name" value="SAM_7_link_chp"/>
    <property type="match status" value="1"/>
</dbReference>
<dbReference type="InterPro" id="IPR023875">
    <property type="entry name" value="DNA_repair_put"/>
</dbReference>
<proteinExistence type="predicted"/>
<feature type="compositionally biased region" description="Basic and acidic residues" evidence="1">
    <location>
        <begin position="276"/>
        <end position="291"/>
    </location>
</feature>
<comment type="caution">
    <text evidence="3">The sequence shown here is derived from an EMBL/GenBank/DDBJ whole genome shotgun (WGS) entry which is preliminary data.</text>
</comment>
<dbReference type="Proteomes" id="UP001562065">
    <property type="component" value="Unassembled WGS sequence"/>
</dbReference>
<organism evidence="3 4">
    <name type="scientific">Isoalcanivorax beigongshangi</name>
    <dbReference type="NCBI Taxonomy" id="3238810"/>
    <lineage>
        <taxon>Bacteria</taxon>
        <taxon>Pseudomonadati</taxon>
        <taxon>Pseudomonadota</taxon>
        <taxon>Gammaproteobacteria</taxon>
        <taxon>Oceanospirillales</taxon>
        <taxon>Alcanivoracaceae</taxon>
        <taxon>Isoalcanivorax</taxon>
    </lineage>
</organism>
<keyword evidence="4" id="KW-1185">Reference proteome</keyword>